<dbReference type="InterPro" id="IPR050861">
    <property type="entry name" value="Dihydroxyacetone_Kinase"/>
</dbReference>
<evidence type="ECO:0000259" key="1">
    <source>
        <dbReference type="PROSITE" id="PS51481"/>
    </source>
</evidence>
<proteinExistence type="predicted"/>
<dbReference type="FunFam" id="3.40.50.10440:FF:000001">
    <property type="entry name" value="Dihydroxyacetone kinase, DhaK subunit"/>
    <property type="match status" value="1"/>
</dbReference>
<dbReference type="Proteomes" id="UP000199205">
    <property type="component" value="Unassembled WGS sequence"/>
</dbReference>
<dbReference type="Gene3D" id="3.40.50.10440">
    <property type="entry name" value="Dihydroxyacetone kinase, domain 1"/>
    <property type="match status" value="1"/>
</dbReference>
<dbReference type="Gene3D" id="3.30.1180.20">
    <property type="entry name" value="Dihydroxyacetone kinase, domain 2"/>
    <property type="match status" value="1"/>
</dbReference>
<sequence length="330" mass="34863">MQRFINNPDEVVEDTVKGFIKAHSDIVRLAENPRVVIAKNAPHAGKVGVITGGGSGHEPAFIGYTGKNMLDAVAVGELFSSPTAKSFHDAIREANGGRGVICLYGNYAGDNMNVKMAIKLAAKDGIEVATVVANDDVCSAPPEEREKRRGVAGEIFMWKIGGAKAATGASLEEVRVAAQKAIDSCRSVGIGLGPCTLPAVGHPNFQIEPGTMEVGIGHHGEPGVRVEPLKTAAEIAETMCQIVLDDHDLAAGTEVAVLVSGLGATPVNELYILNDTIEAKISERGLKIYKTYVGNYFTSLEMVGATLTVMALDPELKKLLDVEIQCTTLL</sequence>
<dbReference type="RefSeq" id="WP_037199165.1">
    <property type="nucleotide sequence ID" value="NZ_FMAF01000012.1"/>
</dbReference>
<dbReference type="GO" id="GO:0019563">
    <property type="term" value="P:glycerol catabolic process"/>
    <property type="evidence" value="ECO:0007669"/>
    <property type="project" value="TreeGrafter"/>
</dbReference>
<name>A0A1C3WII0_9HYPH</name>
<accession>A0A1C3WII0</accession>
<dbReference type="Pfam" id="PF02733">
    <property type="entry name" value="Dak1"/>
    <property type="match status" value="1"/>
</dbReference>
<reference evidence="2 3" key="1">
    <citation type="submission" date="2016-08" db="EMBL/GenBank/DDBJ databases">
        <authorList>
            <person name="Seilhamer J.J."/>
        </authorList>
    </citation>
    <scope>NUCLEOTIDE SEQUENCE [LARGE SCALE GENOMIC DNA]</scope>
    <source>
        <strain evidence="2 3">P1-7</strain>
    </source>
</reference>
<dbReference type="OrthoDB" id="9806345at2"/>
<dbReference type="GO" id="GO:0005829">
    <property type="term" value="C:cytosol"/>
    <property type="evidence" value="ECO:0007669"/>
    <property type="project" value="TreeGrafter"/>
</dbReference>
<feature type="domain" description="DhaK" evidence="1">
    <location>
        <begin position="7"/>
        <end position="329"/>
    </location>
</feature>
<dbReference type="GO" id="GO:0004371">
    <property type="term" value="F:glycerone kinase activity"/>
    <property type="evidence" value="ECO:0007669"/>
    <property type="project" value="InterPro"/>
</dbReference>
<dbReference type="InterPro" id="IPR004006">
    <property type="entry name" value="DhaK_dom"/>
</dbReference>
<dbReference type="PANTHER" id="PTHR28629:SF4">
    <property type="entry name" value="TRIOKINASE_FMN CYCLASE"/>
    <property type="match status" value="1"/>
</dbReference>
<dbReference type="PANTHER" id="PTHR28629">
    <property type="entry name" value="TRIOKINASE/FMN CYCLASE"/>
    <property type="match status" value="1"/>
</dbReference>
<keyword evidence="2" id="KW-0808">Transferase</keyword>
<gene>
    <name evidence="2" type="ORF">GA0061101_11276</name>
</gene>
<evidence type="ECO:0000313" key="2">
    <source>
        <dbReference type="EMBL" id="SCB39877.1"/>
    </source>
</evidence>
<evidence type="ECO:0000313" key="3">
    <source>
        <dbReference type="Proteomes" id="UP000199205"/>
    </source>
</evidence>
<dbReference type="SUPFAM" id="SSF82549">
    <property type="entry name" value="DAK1/DegV-like"/>
    <property type="match status" value="1"/>
</dbReference>
<dbReference type="EMBL" id="FMAF01000012">
    <property type="protein sequence ID" value="SCB39877.1"/>
    <property type="molecule type" value="Genomic_DNA"/>
</dbReference>
<dbReference type="PROSITE" id="PS51481">
    <property type="entry name" value="DHAK"/>
    <property type="match status" value="1"/>
</dbReference>
<organism evidence="2 3">
    <name type="scientific">Rhizobium lusitanum</name>
    <dbReference type="NCBI Taxonomy" id="293958"/>
    <lineage>
        <taxon>Bacteria</taxon>
        <taxon>Pseudomonadati</taxon>
        <taxon>Pseudomonadota</taxon>
        <taxon>Alphaproteobacteria</taxon>
        <taxon>Hyphomicrobiales</taxon>
        <taxon>Rhizobiaceae</taxon>
        <taxon>Rhizobium/Agrobacterium group</taxon>
        <taxon>Rhizobium</taxon>
    </lineage>
</organism>
<dbReference type="AlphaFoldDB" id="A0A1C3WII0"/>
<keyword evidence="2" id="KW-0418">Kinase</keyword>
<protein>
    <submittedName>
        <fullName evidence="2">Dihydroxyacetone kinase DhaK subunit</fullName>
    </submittedName>
</protein>